<dbReference type="PANTHER" id="PTHR30246">
    <property type="entry name" value="2-KETO-3-DEOXY-6-PHOSPHOGLUCONATE ALDOLASE"/>
    <property type="match status" value="1"/>
</dbReference>
<protein>
    <submittedName>
        <fullName evidence="7">2-dehydro-3-deoxy-6-phosphogalactonate aldolase</fullName>
        <ecNumber evidence="7">4.1.2.21</ecNumber>
    </submittedName>
</protein>
<dbReference type="SUPFAM" id="SSF51569">
    <property type="entry name" value="Aldolase"/>
    <property type="match status" value="1"/>
</dbReference>
<comment type="pathway">
    <text evidence="1">Carbohydrate acid metabolism.</text>
</comment>
<dbReference type="EC" id="4.1.2.21" evidence="7"/>
<dbReference type="InterPro" id="IPR013785">
    <property type="entry name" value="Aldolase_TIM"/>
</dbReference>
<dbReference type="EMBL" id="CP036455">
    <property type="protein sequence ID" value="QBI53686.1"/>
    <property type="molecule type" value="Genomic_DNA"/>
</dbReference>
<dbReference type="PANTHER" id="PTHR30246:SF1">
    <property type="entry name" value="2-DEHYDRO-3-DEOXY-6-PHOSPHOGALACTONATE ALDOLASE-RELATED"/>
    <property type="match status" value="1"/>
</dbReference>
<reference evidence="7 8" key="1">
    <citation type="submission" date="2019-02" db="EMBL/GenBank/DDBJ databases">
        <authorList>
            <person name="Khodamoradi S."/>
            <person name="Hahnke R.L."/>
            <person name="Kaempfer P."/>
            <person name="Schumann P."/>
            <person name="Rohde M."/>
            <person name="Steinert M."/>
            <person name="Luzhetskyy A."/>
            <person name="Wink J."/>
            <person name="Ruckert C."/>
        </authorList>
    </citation>
    <scope>NUCLEOTIDE SEQUENCE [LARGE SCALE GENOMIC DNA]</scope>
    <source>
        <strain evidence="7 8">M2</strain>
    </source>
</reference>
<evidence type="ECO:0000256" key="4">
    <source>
        <dbReference type="ARBA" id="ARBA00023239"/>
    </source>
</evidence>
<evidence type="ECO:0000256" key="1">
    <source>
        <dbReference type="ARBA" id="ARBA00004761"/>
    </source>
</evidence>
<evidence type="ECO:0000313" key="8">
    <source>
        <dbReference type="Proteomes" id="UP000292235"/>
    </source>
</evidence>
<evidence type="ECO:0000256" key="6">
    <source>
        <dbReference type="SAM" id="MobiDB-lite"/>
    </source>
</evidence>
<keyword evidence="4 7" id="KW-0456">Lyase</keyword>
<dbReference type="KEGG" id="strr:EKD16_09465"/>
<proteinExistence type="inferred from homology"/>
<dbReference type="Gene3D" id="3.20.20.70">
    <property type="entry name" value="Aldolase class I"/>
    <property type="match status" value="1"/>
</dbReference>
<dbReference type="AlphaFoldDB" id="A0A4P6PZE8"/>
<comment type="subunit">
    <text evidence="3">Homotrimer.</text>
</comment>
<dbReference type="CDD" id="cd00452">
    <property type="entry name" value="KDPG_aldolase"/>
    <property type="match status" value="1"/>
</dbReference>
<comment type="similarity">
    <text evidence="2">Belongs to the KHG/KDPG aldolase family.</text>
</comment>
<evidence type="ECO:0000256" key="5">
    <source>
        <dbReference type="ARBA" id="ARBA00023277"/>
    </source>
</evidence>
<dbReference type="Pfam" id="PF01081">
    <property type="entry name" value="Aldolase"/>
    <property type="match status" value="1"/>
</dbReference>
<accession>A0A4P6PZE8</accession>
<keyword evidence="5" id="KW-0119">Carbohydrate metabolism</keyword>
<dbReference type="InterPro" id="IPR000887">
    <property type="entry name" value="Aldlse_KDPG_KHG"/>
</dbReference>
<gene>
    <name evidence="7" type="primary">dgoA</name>
    <name evidence="7" type="ORF">EKD16_09465</name>
</gene>
<evidence type="ECO:0000256" key="2">
    <source>
        <dbReference type="ARBA" id="ARBA00006906"/>
    </source>
</evidence>
<evidence type="ECO:0000256" key="3">
    <source>
        <dbReference type="ARBA" id="ARBA00011233"/>
    </source>
</evidence>
<keyword evidence="8" id="KW-1185">Reference proteome</keyword>
<organism evidence="7 8">
    <name type="scientific">Streptomonospora litoralis</name>
    <dbReference type="NCBI Taxonomy" id="2498135"/>
    <lineage>
        <taxon>Bacteria</taxon>
        <taxon>Bacillati</taxon>
        <taxon>Actinomycetota</taxon>
        <taxon>Actinomycetes</taxon>
        <taxon>Streptosporangiales</taxon>
        <taxon>Nocardiopsidaceae</taxon>
        <taxon>Streptomonospora</taxon>
    </lineage>
</organism>
<evidence type="ECO:0000313" key="7">
    <source>
        <dbReference type="EMBL" id="QBI53686.1"/>
    </source>
</evidence>
<sequence length="224" mass="22339">MDDGGKAAMSGEAPGGGPVGPTGSAGSAERDGLAALFGDRRVMAILRGMPAADTVALASRAWDLGITAVEVPARDAQGMEALRATVRAGAERGLAVGAGTVVTAEQVRAVAATGAAFTVAPGFDPEVMAASEEAAMPHLPGVATPTEVQGVLRVGGRWVKAFPASVLGPEWISALHGPFPDVRVVATGGVDGRNARDFLAAGARMVAVGSALADPDQVPLLAEL</sequence>
<dbReference type="Proteomes" id="UP000292235">
    <property type="component" value="Chromosome"/>
</dbReference>
<name>A0A4P6PZE8_9ACTN</name>
<feature type="region of interest" description="Disordered" evidence="6">
    <location>
        <begin position="1"/>
        <end position="27"/>
    </location>
</feature>
<dbReference type="GO" id="GO:0008674">
    <property type="term" value="F:2-dehydro-3-deoxy-6-phosphogalactonate aldolase activity"/>
    <property type="evidence" value="ECO:0007669"/>
    <property type="project" value="UniProtKB-EC"/>
</dbReference>